<keyword evidence="2" id="KW-1133">Transmembrane helix</keyword>
<protein>
    <submittedName>
        <fullName evidence="3">Uncharacterized protein</fullName>
    </submittedName>
</protein>
<keyword evidence="2" id="KW-0472">Membrane</keyword>
<accession>A0A1H5X3Y7</accession>
<dbReference type="EMBL" id="FNVR01000012">
    <property type="protein sequence ID" value="SEG06090.1"/>
    <property type="molecule type" value="Genomic_DNA"/>
</dbReference>
<evidence type="ECO:0000313" key="4">
    <source>
        <dbReference type="Proteomes" id="UP000236736"/>
    </source>
</evidence>
<feature type="transmembrane region" description="Helical" evidence="2">
    <location>
        <begin position="21"/>
        <end position="38"/>
    </location>
</feature>
<feature type="region of interest" description="Disordered" evidence="1">
    <location>
        <begin position="73"/>
        <end position="95"/>
    </location>
</feature>
<dbReference type="AlphaFoldDB" id="A0A1H5X3Y7"/>
<evidence type="ECO:0000256" key="2">
    <source>
        <dbReference type="SAM" id="Phobius"/>
    </source>
</evidence>
<proteinExistence type="predicted"/>
<keyword evidence="4" id="KW-1185">Reference proteome</keyword>
<evidence type="ECO:0000256" key="1">
    <source>
        <dbReference type="SAM" id="MobiDB-lite"/>
    </source>
</evidence>
<organism evidence="3 4">
    <name type="scientific">Algoriphagus boritolerans DSM 17298 = JCM 18970</name>
    <dbReference type="NCBI Taxonomy" id="1120964"/>
    <lineage>
        <taxon>Bacteria</taxon>
        <taxon>Pseudomonadati</taxon>
        <taxon>Bacteroidota</taxon>
        <taxon>Cytophagia</taxon>
        <taxon>Cytophagales</taxon>
        <taxon>Cyclobacteriaceae</taxon>
        <taxon>Algoriphagus</taxon>
    </lineage>
</organism>
<sequence length="107" mass="12236">MLYKPNQTKPNQTKPNQTKPLFSLFGILIAVLMGWLATSCIEEEIEQVSELKNSEIEAAKSWYDAFEMQNQGDENARKVKNGKGKPDWSKSKVYHQSDGKKVIEVQF</sequence>
<feature type="compositionally biased region" description="Basic and acidic residues" evidence="1">
    <location>
        <begin position="84"/>
        <end position="95"/>
    </location>
</feature>
<gene>
    <name evidence="3" type="ORF">SAMN03080598_02323</name>
</gene>
<name>A0A1H5X3Y7_9BACT</name>
<dbReference type="RefSeq" id="WP_200820574.1">
    <property type="nucleotide sequence ID" value="NZ_FNVR01000012.1"/>
</dbReference>
<reference evidence="4" key="1">
    <citation type="submission" date="2016-10" db="EMBL/GenBank/DDBJ databases">
        <authorList>
            <person name="Varghese N."/>
            <person name="Submissions S."/>
        </authorList>
    </citation>
    <scope>NUCLEOTIDE SEQUENCE [LARGE SCALE GENOMIC DNA]</scope>
    <source>
        <strain evidence="4">DSM 17298</strain>
    </source>
</reference>
<keyword evidence="2" id="KW-0812">Transmembrane</keyword>
<feature type="non-terminal residue" evidence="3">
    <location>
        <position position="107"/>
    </location>
</feature>
<dbReference type="Proteomes" id="UP000236736">
    <property type="component" value="Unassembled WGS sequence"/>
</dbReference>
<evidence type="ECO:0000313" key="3">
    <source>
        <dbReference type="EMBL" id="SEG06090.1"/>
    </source>
</evidence>